<dbReference type="AlphaFoldDB" id="A0AAE7D540"/>
<evidence type="ECO:0000313" key="1">
    <source>
        <dbReference type="EMBL" id="QJB30208.1"/>
    </source>
</evidence>
<dbReference type="EMBL" id="CP051204">
    <property type="protein sequence ID" value="QJB36714.1"/>
    <property type="molecule type" value="Genomic_DNA"/>
</dbReference>
<gene>
    <name evidence="2" type="ORF">HF324_02115</name>
    <name evidence="1" type="ORF">HF329_02360</name>
</gene>
<dbReference type="Proteomes" id="UP000503144">
    <property type="component" value="Chromosome"/>
</dbReference>
<accession>A0AAE7D540</accession>
<dbReference type="RefSeq" id="WP_168802494.1">
    <property type="nucleotide sequence ID" value="NZ_CP051205.1"/>
</dbReference>
<dbReference type="Proteomes" id="UP000502421">
    <property type="component" value="Chromosome"/>
</dbReference>
<protein>
    <recommendedName>
        <fullName evidence="5">Histidine kinase/HSP90-like ATPase domain-containing protein</fullName>
    </recommendedName>
</protein>
<organism evidence="1 3">
    <name type="scientific">Chitinophaga oryzae</name>
    <dbReference type="NCBI Taxonomy" id="2725414"/>
    <lineage>
        <taxon>Bacteria</taxon>
        <taxon>Pseudomonadati</taxon>
        <taxon>Bacteroidota</taxon>
        <taxon>Chitinophagia</taxon>
        <taxon>Chitinophagales</taxon>
        <taxon>Chitinophagaceae</taxon>
        <taxon>Chitinophaga</taxon>
    </lineage>
</organism>
<dbReference type="KEGG" id="coy:HF329_02360"/>
<keyword evidence="4" id="KW-1185">Reference proteome</keyword>
<sequence length="54" mass="6165">MQQRDTDRVLRLFERLDYHGKEEGSGIGLNIFKMLVEELGARCGPNQHLLLPVA</sequence>
<evidence type="ECO:0008006" key="5">
    <source>
        <dbReference type="Google" id="ProtNLM"/>
    </source>
</evidence>
<dbReference type="InterPro" id="IPR036890">
    <property type="entry name" value="HATPase_C_sf"/>
</dbReference>
<dbReference type="SUPFAM" id="SSF55874">
    <property type="entry name" value="ATPase domain of HSP90 chaperone/DNA topoisomerase II/histidine kinase"/>
    <property type="match status" value="1"/>
</dbReference>
<name>A0AAE7D540_9BACT</name>
<dbReference type="EMBL" id="CP051205">
    <property type="protein sequence ID" value="QJB30208.1"/>
    <property type="molecule type" value="Genomic_DNA"/>
</dbReference>
<reference evidence="3 4" key="1">
    <citation type="submission" date="2020-04" db="EMBL/GenBank/DDBJ databases">
        <authorList>
            <person name="Kittiwongwattana C."/>
        </authorList>
    </citation>
    <scope>NUCLEOTIDE SEQUENCE [LARGE SCALE GENOMIC DNA]</scope>
    <source>
        <strain evidence="2 4">1303</strain>
        <strain evidence="3">1310</strain>
    </source>
</reference>
<reference evidence="1" key="2">
    <citation type="submission" date="2020-09" db="EMBL/GenBank/DDBJ databases">
        <authorList>
            <person name="Kittiwongwattana C."/>
        </authorList>
    </citation>
    <scope>NUCLEOTIDE SEQUENCE</scope>
    <source>
        <strain evidence="1">1310</strain>
    </source>
</reference>
<evidence type="ECO:0000313" key="2">
    <source>
        <dbReference type="EMBL" id="QJB36714.1"/>
    </source>
</evidence>
<proteinExistence type="predicted"/>
<evidence type="ECO:0000313" key="3">
    <source>
        <dbReference type="Proteomes" id="UP000502421"/>
    </source>
</evidence>
<evidence type="ECO:0000313" key="4">
    <source>
        <dbReference type="Proteomes" id="UP000503144"/>
    </source>
</evidence>